<feature type="compositionally biased region" description="Basic residues" evidence="1">
    <location>
        <begin position="458"/>
        <end position="470"/>
    </location>
</feature>
<dbReference type="OrthoDB" id="546686at2759"/>
<comment type="caution">
    <text evidence="2">The sequence shown here is derived from an EMBL/GenBank/DDBJ whole genome shotgun (WGS) entry which is preliminary data.</text>
</comment>
<reference evidence="2" key="1">
    <citation type="journal article" date="2020" name="bioRxiv">
        <title>Comparative genomics of Chlamydomonas.</title>
        <authorList>
            <person name="Craig R.J."/>
            <person name="Hasan A.R."/>
            <person name="Ness R.W."/>
            <person name="Keightley P.D."/>
        </authorList>
    </citation>
    <scope>NUCLEOTIDE SEQUENCE</scope>
    <source>
        <strain evidence="2">SAG 7.73</strain>
    </source>
</reference>
<dbReference type="AlphaFoldDB" id="A0A835WEC5"/>
<dbReference type="EMBL" id="JAEHOC010000001">
    <property type="protein sequence ID" value="KAG2445843.1"/>
    <property type="molecule type" value="Genomic_DNA"/>
</dbReference>
<protein>
    <submittedName>
        <fullName evidence="2">Uncharacterized protein</fullName>
    </submittedName>
</protein>
<feature type="region of interest" description="Disordered" evidence="1">
    <location>
        <begin position="1"/>
        <end position="23"/>
    </location>
</feature>
<gene>
    <name evidence="2" type="ORF">HXX76_000447</name>
</gene>
<name>A0A835WEC5_CHLIN</name>
<feature type="region of interest" description="Disordered" evidence="1">
    <location>
        <begin position="127"/>
        <end position="155"/>
    </location>
</feature>
<evidence type="ECO:0000256" key="1">
    <source>
        <dbReference type="SAM" id="MobiDB-lite"/>
    </source>
</evidence>
<feature type="region of interest" description="Disordered" evidence="1">
    <location>
        <begin position="458"/>
        <end position="495"/>
    </location>
</feature>
<evidence type="ECO:0000313" key="3">
    <source>
        <dbReference type="Proteomes" id="UP000650467"/>
    </source>
</evidence>
<keyword evidence="3" id="KW-1185">Reference proteome</keyword>
<feature type="compositionally biased region" description="Low complexity" evidence="1">
    <location>
        <begin position="255"/>
        <end position="273"/>
    </location>
</feature>
<accession>A0A835WEC5</accession>
<feature type="region of interest" description="Disordered" evidence="1">
    <location>
        <begin position="255"/>
        <end position="291"/>
    </location>
</feature>
<proteinExistence type="predicted"/>
<dbReference type="Proteomes" id="UP000650467">
    <property type="component" value="Unassembled WGS sequence"/>
</dbReference>
<organism evidence="2 3">
    <name type="scientific">Chlamydomonas incerta</name>
    <dbReference type="NCBI Taxonomy" id="51695"/>
    <lineage>
        <taxon>Eukaryota</taxon>
        <taxon>Viridiplantae</taxon>
        <taxon>Chlorophyta</taxon>
        <taxon>core chlorophytes</taxon>
        <taxon>Chlorophyceae</taxon>
        <taxon>CS clade</taxon>
        <taxon>Chlamydomonadales</taxon>
        <taxon>Chlamydomonadaceae</taxon>
        <taxon>Chlamydomonas</taxon>
    </lineage>
</organism>
<evidence type="ECO:0000313" key="2">
    <source>
        <dbReference type="EMBL" id="KAG2445843.1"/>
    </source>
</evidence>
<sequence>MEGAPALAPESAQGPAPHPDGLLGVLRTLPPDTLATSFWCPLDGASRRAFRASCCEADAWARTSLMTCHATVQLNAHYLEALGCVGRPLLEHLPALRSLVLRQATAGRKPLPAEVVAACLDLLAPQQRPQPQPQQRQQQQQLPAGAAAAQSGLGAEEPQAGGCGAVAGSGAAARIGPGVRRLALVGWPSLEVAQLGLLAGAMPGVEELELVCRTRAFPHNFVAPGDLLPALPALLPRLRQLRLAGLGLQHHHTATDTAAGASSSGAAAAAAATGERHSEAGASRGGGAGGGHGGGAAAVAGGFIALAQLRWLTRLQLSTVDLPRPLAAQLGELTQLRELELELWLVMTPADELRGWARAVGRGVGALAAAAAAGAPAKGDGGTGEGPGRLRSLRLQLRNCVEEVAGDEEQAVEEEGEDPVQVQVPGGHAAQHAGRVPCDGGSLMVTLLAAIAAAVGRARHQQPPAHRHQQRPGALPGGGVAGSSGAPGHCGPRGGDASAGGLQLLQLPGHHLSAGDWLQLLRLPGLRRVEASGLEQAFEPWGAAAASIDAAAHWRDCWTPGLGGSVGAAAGAAYGSAEGPRGPPGVVHGHWSPFELVFVEEAEEEED</sequence>